<dbReference type="RefSeq" id="WP_112373476.1">
    <property type="nucleotide sequence ID" value="NZ_UAUU01000002.1"/>
</dbReference>
<name>A0A2X2J940_SPHMU</name>
<accession>A0A2X2J940</accession>
<protein>
    <submittedName>
        <fullName evidence="2">Uncharacterized protein</fullName>
    </submittedName>
</protein>
<dbReference type="EMBL" id="UAUU01000002">
    <property type="protein sequence ID" value="SPZ83555.1"/>
    <property type="molecule type" value="Genomic_DNA"/>
</dbReference>
<feature type="compositionally biased region" description="Polar residues" evidence="1">
    <location>
        <begin position="45"/>
        <end position="60"/>
    </location>
</feature>
<feature type="region of interest" description="Disordered" evidence="1">
    <location>
        <begin position="45"/>
        <end position="68"/>
    </location>
</feature>
<sequence>MKNLVNSIKKHGLSIFAMTLLLGYGGYSYAKSMFSTPWYEITSMASNPNDDQLGSSTPDPTSGGECDFPEEDIRCAVQFNNPNNHDLTNQNRCSSFSIIRCNHQ</sequence>
<dbReference type="Proteomes" id="UP000251241">
    <property type="component" value="Unassembled WGS sequence"/>
</dbReference>
<evidence type="ECO:0000313" key="2">
    <source>
        <dbReference type="EMBL" id="SPZ83555.1"/>
    </source>
</evidence>
<dbReference type="AlphaFoldDB" id="A0A2X2J940"/>
<evidence type="ECO:0000313" key="3">
    <source>
        <dbReference type="Proteomes" id="UP000251241"/>
    </source>
</evidence>
<reference evidence="2 3" key="1">
    <citation type="submission" date="2018-06" db="EMBL/GenBank/DDBJ databases">
        <authorList>
            <consortium name="Pathogen Informatics"/>
            <person name="Doyle S."/>
        </authorList>
    </citation>
    <scope>NUCLEOTIDE SEQUENCE [LARGE SCALE GENOMIC DNA]</scope>
    <source>
        <strain evidence="2 3">NCTC11343</strain>
    </source>
</reference>
<organism evidence="2 3">
    <name type="scientific">Sphingobacterium multivorum</name>
    <dbReference type="NCBI Taxonomy" id="28454"/>
    <lineage>
        <taxon>Bacteria</taxon>
        <taxon>Pseudomonadati</taxon>
        <taxon>Bacteroidota</taxon>
        <taxon>Sphingobacteriia</taxon>
        <taxon>Sphingobacteriales</taxon>
        <taxon>Sphingobacteriaceae</taxon>
        <taxon>Sphingobacterium</taxon>
    </lineage>
</organism>
<evidence type="ECO:0000256" key="1">
    <source>
        <dbReference type="SAM" id="MobiDB-lite"/>
    </source>
</evidence>
<gene>
    <name evidence="2" type="ORF">NCTC11343_00074</name>
</gene>
<proteinExistence type="predicted"/>